<evidence type="ECO:0000313" key="2">
    <source>
        <dbReference type="EMBL" id="PWN18151.1"/>
    </source>
</evidence>
<feature type="compositionally biased region" description="Low complexity" evidence="1">
    <location>
        <begin position="400"/>
        <end position="412"/>
    </location>
</feature>
<dbReference type="Proteomes" id="UP000245942">
    <property type="component" value="Unassembled WGS sequence"/>
</dbReference>
<evidence type="ECO:0000313" key="3">
    <source>
        <dbReference type="Proteomes" id="UP000245942"/>
    </source>
</evidence>
<reference evidence="2 3" key="1">
    <citation type="journal article" date="2018" name="Mol. Biol. Evol.">
        <title>Broad Genomic Sampling Reveals a Smut Pathogenic Ancestry of the Fungal Clade Ustilaginomycotina.</title>
        <authorList>
            <person name="Kijpornyongpan T."/>
            <person name="Mondo S.J."/>
            <person name="Barry K."/>
            <person name="Sandor L."/>
            <person name="Lee J."/>
            <person name="Lipzen A."/>
            <person name="Pangilinan J."/>
            <person name="LaButti K."/>
            <person name="Hainaut M."/>
            <person name="Henrissat B."/>
            <person name="Grigoriev I.V."/>
            <person name="Spatafora J.W."/>
            <person name="Aime M.C."/>
        </authorList>
    </citation>
    <scope>NUCLEOTIDE SEQUENCE [LARGE SCALE GENOMIC DNA]</scope>
    <source>
        <strain evidence="2 3">MCA 4718</strain>
    </source>
</reference>
<feature type="compositionally biased region" description="Polar residues" evidence="1">
    <location>
        <begin position="349"/>
        <end position="399"/>
    </location>
</feature>
<name>A0A316U0X0_9BASI</name>
<protein>
    <submittedName>
        <fullName evidence="2">Uncharacterized protein</fullName>
    </submittedName>
</protein>
<proteinExistence type="predicted"/>
<keyword evidence="3" id="KW-1185">Reference proteome</keyword>
<dbReference type="RefSeq" id="XP_025345311.1">
    <property type="nucleotide sequence ID" value="XM_025495585.1"/>
</dbReference>
<organism evidence="2 3">
    <name type="scientific">Pseudomicrostroma glucosiphilum</name>
    <dbReference type="NCBI Taxonomy" id="1684307"/>
    <lineage>
        <taxon>Eukaryota</taxon>
        <taxon>Fungi</taxon>
        <taxon>Dikarya</taxon>
        <taxon>Basidiomycota</taxon>
        <taxon>Ustilaginomycotina</taxon>
        <taxon>Exobasidiomycetes</taxon>
        <taxon>Microstromatales</taxon>
        <taxon>Microstromatales incertae sedis</taxon>
        <taxon>Pseudomicrostroma</taxon>
    </lineage>
</organism>
<sequence>MFAPRSRFDENALVSQTPGPSMNRPRASPIKQGGLTTAGKQRMKGQYEDGEQGLGSPKKLFKNVGGASPMKGGGATPGPSSKRPMAMAPKTPGAGLGGLRSALGDKTNNNKMASTNPFAPRQQPGDGGQQGGKSPKKKGLPGTSPLKSGQKPAVPQTPAASTSIGARTEIPSIGSARGPQPFETPAANVGRKGMMKQKMGEILDAQRFASAGVEPPEQLQEEMVEQHWTDGLTEEEMYPEIEYMPPSMGSSALPEERPEALEGLMQAAELGAMMKDSNFLGVRRSPSPRLAAELPPTPPEEIQAATLKGVLADTRHDKDEESTDEDEPFPDQKILVPVAGPKAVAQGSRMGSSMATSSTARLGSPSATRPQNSGTRPTVGVTNRSGSQLSGAIRSSVQPRSAAVRSSSTAATKPTSRLAQGENGRPVPVSRASSGKPATSRSGSTASPSLAPRARPGVPPPARPLGVKPQGLSSTASTSKLPSSVPAKMKVKRQPHPALLDLENDEVSRMVKEQIKRDEEEQLRELGMQGVGLDLFDDDEMLLDVQEEVGI</sequence>
<evidence type="ECO:0000256" key="1">
    <source>
        <dbReference type="SAM" id="MobiDB-lite"/>
    </source>
</evidence>
<feature type="compositionally biased region" description="Polar residues" evidence="1">
    <location>
        <begin position="106"/>
        <end position="117"/>
    </location>
</feature>
<feature type="region of interest" description="Disordered" evidence="1">
    <location>
        <begin position="279"/>
        <end position="505"/>
    </location>
</feature>
<dbReference type="OrthoDB" id="3366667at2759"/>
<feature type="compositionally biased region" description="Low complexity" evidence="1">
    <location>
        <begin position="464"/>
        <end position="484"/>
    </location>
</feature>
<feature type="compositionally biased region" description="Polar residues" evidence="1">
    <location>
        <begin position="431"/>
        <end position="448"/>
    </location>
</feature>
<dbReference type="GeneID" id="37017319"/>
<feature type="region of interest" description="Disordered" evidence="1">
    <location>
        <begin position="1"/>
        <end position="191"/>
    </location>
</feature>
<gene>
    <name evidence="2" type="ORF">BCV69DRAFT_86326</name>
</gene>
<dbReference type="AlphaFoldDB" id="A0A316U0X0"/>
<dbReference type="EMBL" id="KZ819338">
    <property type="protein sequence ID" value="PWN18151.1"/>
    <property type="molecule type" value="Genomic_DNA"/>
</dbReference>
<feature type="compositionally biased region" description="Acidic residues" evidence="1">
    <location>
        <begin position="320"/>
        <end position="329"/>
    </location>
</feature>
<feature type="compositionally biased region" description="Basic and acidic residues" evidence="1">
    <location>
        <begin position="1"/>
        <end position="10"/>
    </location>
</feature>
<accession>A0A316U0X0</accession>